<dbReference type="InterPro" id="IPR043504">
    <property type="entry name" value="Peptidase_S1_PA_chymotrypsin"/>
</dbReference>
<comment type="subcellular location">
    <subcellularLocation>
        <location evidence="1">Secreted</location>
    </subcellularLocation>
</comment>
<evidence type="ECO:0000256" key="7">
    <source>
        <dbReference type="SAM" id="MobiDB-lite"/>
    </source>
</evidence>
<feature type="region of interest" description="Disordered" evidence="7">
    <location>
        <begin position="496"/>
        <end position="832"/>
    </location>
</feature>
<dbReference type="InterPro" id="IPR001314">
    <property type="entry name" value="Peptidase_S1A"/>
</dbReference>
<evidence type="ECO:0000256" key="6">
    <source>
        <dbReference type="RuleBase" id="RU363034"/>
    </source>
</evidence>
<keyword evidence="3 8" id="KW-0732">Signal</keyword>
<dbReference type="Pfam" id="PF00089">
    <property type="entry name" value="Trypsin"/>
    <property type="match status" value="2"/>
</dbReference>
<feature type="compositionally biased region" description="Acidic residues" evidence="7">
    <location>
        <begin position="699"/>
        <end position="712"/>
    </location>
</feature>
<dbReference type="OrthoDB" id="5918597at2759"/>
<dbReference type="FunFam" id="2.40.10.10:FF:000068">
    <property type="entry name" value="transmembrane protease serine 2"/>
    <property type="match status" value="1"/>
</dbReference>
<dbReference type="Gene3D" id="2.40.10.10">
    <property type="entry name" value="Trypsin-like serine proteases"/>
    <property type="match status" value="2"/>
</dbReference>
<feature type="chain" id="PRO_5036673055" evidence="8">
    <location>
        <begin position="27"/>
        <end position="989"/>
    </location>
</feature>
<keyword evidence="2" id="KW-0964">Secreted</keyword>
<evidence type="ECO:0000256" key="1">
    <source>
        <dbReference type="ARBA" id="ARBA00004613"/>
    </source>
</evidence>
<keyword evidence="6" id="KW-0378">Hydrolase</keyword>
<dbReference type="PROSITE" id="PS00134">
    <property type="entry name" value="TRYPSIN_HIS"/>
    <property type="match status" value="1"/>
</dbReference>
<keyword evidence="4" id="KW-1015">Disulfide bond</keyword>
<gene>
    <name evidence="11" type="primary">LOC108677872</name>
</gene>
<feature type="compositionally biased region" description="Basic and acidic residues" evidence="7">
    <location>
        <begin position="760"/>
        <end position="832"/>
    </location>
</feature>
<dbReference type="RefSeq" id="XP_018021665.2">
    <property type="nucleotide sequence ID" value="XM_018166176.2"/>
</dbReference>
<dbReference type="InterPro" id="IPR018114">
    <property type="entry name" value="TRYPSIN_HIS"/>
</dbReference>
<keyword evidence="10" id="KW-1185">Reference proteome</keyword>
<evidence type="ECO:0000256" key="5">
    <source>
        <dbReference type="ARBA" id="ARBA00023180"/>
    </source>
</evidence>
<evidence type="ECO:0000313" key="11">
    <source>
        <dbReference type="RefSeq" id="XP_018021665.2"/>
    </source>
</evidence>
<keyword evidence="6" id="KW-0645">Protease</keyword>
<feature type="domain" description="Peptidase S1" evidence="9">
    <location>
        <begin position="331"/>
        <end position="983"/>
    </location>
</feature>
<dbReference type="SMART" id="SM00020">
    <property type="entry name" value="Tryp_SPc"/>
    <property type="match status" value="1"/>
</dbReference>
<dbReference type="FunFam" id="2.40.10.10:FF:000054">
    <property type="entry name" value="Complement C1r subcomponent"/>
    <property type="match status" value="1"/>
</dbReference>
<organism evidence="10 11">
    <name type="scientific">Hyalella azteca</name>
    <name type="common">Amphipod</name>
    <dbReference type="NCBI Taxonomy" id="294128"/>
    <lineage>
        <taxon>Eukaryota</taxon>
        <taxon>Metazoa</taxon>
        <taxon>Ecdysozoa</taxon>
        <taxon>Arthropoda</taxon>
        <taxon>Crustacea</taxon>
        <taxon>Multicrustacea</taxon>
        <taxon>Malacostraca</taxon>
        <taxon>Eumalacostraca</taxon>
        <taxon>Peracarida</taxon>
        <taxon>Amphipoda</taxon>
        <taxon>Senticaudata</taxon>
        <taxon>Talitrida</taxon>
        <taxon>Talitroidea</taxon>
        <taxon>Hyalellidae</taxon>
        <taxon>Hyalella</taxon>
    </lineage>
</organism>
<feature type="compositionally biased region" description="Acidic residues" evidence="7">
    <location>
        <begin position="673"/>
        <end position="686"/>
    </location>
</feature>
<dbReference type="PANTHER" id="PTHR24252">
    <property type="entry name" value="ACROSIN-RELATED"/>
    <property type="match status" value="1"/>
</dbReference>
<dbReference type="InterPro" id="IPR033116">
    <property type="entry name" value="TRYPSIN_SER"/>
</dbReference>
<dbReference type="GO" id="GO:0004252">
    <property type="term" value="F:serine-type endopeptidase activity"/>
    <property type="evidence" value="ECO:0007669"/>
    <property type="project" value="InterPro"/>
</dbReference>
<dbReference type="GO" id="GO:0005576">
    <property type="term" value="C:extracellular region"/>
    <property type="evidence" value="ECO:0007669"/>
    <property type="project" value="UniProtKB-SubCell"/>
</dbReference>
<feature type="signal peptide" evidence="8">
    <location>
        <begin position="1"/>
        <end position="26"/>
    </location>
</feature>
<dbReference type="CDD" id="cd00190">
    <property type="entry name" value="Tryp_SPc"/>
    <property type="match status" value="1"/>
</dbReference>
<evidence type="ECO:0000259" key="9">
    <source>
        <dbReference type="PROSITE" id="PS50240"/>
    </source>
</evidence>
<feature type="compositionally biased region" description="Acidic residues" evidence="7">
    <location>
        <begin position="635"/>
        <end position="664"/>
    </location>
</feature>
<dbReference type="KEGG" id="hazt:108677872"/>
<keyword evidence="5" id="KW-0325">Glycoprotein</keyword>
<evidence type="ECO:0000256" key="3">
    <source>
        <dbReference type="ARBA" id="ARBA00022729"/>
    </source>
</evidence>
<evidence type="ECO:0000256" key="4">
    <source>
        <dbReference type="ARBA" id="ARBA00023157"/>
    </source>
</evidence>
<dbReference type="GeneID" id="108677872"/>
<sequence length="989" mass="111798">MAPNNHWSVHVLWMMVAARMILATQASPTPASPASASSILDWPTQVSPTPAFSTPAFSTPVSPTPAPLTPVSPMPVFSTTTSPAPASPTPVFSLPASPTPASPVNVTTELASPQTQAFSTSSGSYLMQFDSSALYSGIQIQENQLIFPYESFFPNLYEERQKFQLTSLDIDASKLQGKNGNISIEHRGKSSHTNRLHDFLAENQIKIKGEALLLDAKPTVIKVPTSRAAKFSVALRCKDVSSVVTVNCNFSDVSLTLDFQGQEMVNLSSDARFAGTPLQYRFTSHGSYTAALQVSLRRPGGEIRCVAAAVAPVHCPCGEPPYATAADGSRIIGGHLSQEGQLPWMASLLYRGLYGNKHFCGASVISRRWLLTAAHCVKPLPFKDSSRLAAMVGVTDLSKTNSGKLLMVKTIIPHPRYDEDRMTNDIAILEVDSDIYDKGDGRVRPICLPSDDLMIDNMAATVAGWGLVTDGGEASSKLLTATVHILSRERCKRLYAGGGHDEDEHDEIDHEEHEDDEDDHDEDDNDEDDNDEIDHEEHEDDEDDHDEDDHDEDDHDEDDHDEDDHDEDDHDEEDHDEEEHDEDDHVDDEDEHDEDEHDEVEHDEDEHDEDEHDEDEHDEDNYDEDEHDQVKLDVDEHDEDEYDEDENDGDVQGEDEQDENENEEHEYSHDDREENEYDEDDSEEHEYDSNESEKYEYDDKNEELEDNEDNYEEHEYYENENDEREFDISNEITNEFEDADSKEPNNSEQQYGNNDEGDDEHDHADDHEGDRDDERKNGRENSYKYDHDNNSADDHENDHKDDFEDDHHGESEYDDHDSIRDKQTKSYDEHINHVTTDYDADYDEQESDRKHQKHFIPHKRSLKLNLGLRSEVKRGAIRAVNLPRAWLGIAPRVPAVNRPWLPRNTRVSQNPDLGDQVICASNFHVSADACQGDSGGPLMREDDRGRVVQLGVVSWGLECGDPNKPGVYARVSKYISWIRSLVHDAPQCG</sequence>
<feature type="compositionally biased region" description="Basic and acidic residues" evidence="7">
    <location>
        <begin position="687"/>
        <end position="698"/>
    </location>
</feature>
<dbReference type="AlphaFoldDB" id="A0A8B7P6T0"/>
<dbReference type="PROSITE" id="PS50240">
    <property type="entry name" value="TRYPSIN_DOM"/>
    <property type="match status" value="1"/>
</dbReference>
<dbReference type="PANTHER" id="PTHR24252:SF7">
    <property type="entry name" value="HYALIN"/>
    <property type="match status" value="1"/>
</dbReference>
<evidence type="ECO:0000256" key="2">
    <source>
        <dbReference type="ARBA" id="ARBA00022525"/>
    </source>
</evidence>
<feature type="compositionally biased region" description="Acidic residues" evidence="7">
    <location>
        <begin position="512"/>
        <end position="627"/>
    </location>
</feature>
<evidence type="ECO:0000256" key="8">
    <source>
        <dbReference type="SAM" id="SignalP"/>
    </source>
</evidence>
<name>A0A8B7P6T0_HYAAZ</name>
<dbReference type="SUPFAM" id="SSF50494">
    <property type="entry name" value="Trypsin-like serine proteases"/>
    <property type="match status" value="2"/>
</dbReference>
<feature type="compositionally biased region" description="Basic and acidic residues" evidence="7">
    <location>
        <begin position="499"/>
        <end position="511"/>
    </location>
</feature>
<dbReference type="InterPro" id="IPR009003">
    <property type="entry name" value="Peptidase_S1_PA"/>
</dbReference>
<accession>A0A8B7P6T0</accession>
<proteinExistence type="predicted"/>
<dbReference type="Proteomes" id="UP000694843">
    <property type="component" value="Unplaced"/>
</dbReference>
<reference evidence="11" key="1">
    <citation type="submission" date="2025-08" db="UniProtKB">
        <authorList>
            <consortium name="RefSeq"/>
        </authorList>
    </citation>
    <scope>IDENTIFICATION</scope>
    <source>
        <tissue evidence="11">Whole organism</tissue>
    </source>
</reference>
<dbReference type="PRINTS" id="PR00722">
    <property type="entry name" value="CHYMOTRYPSIN"/>
</dbReference>
<evidence type="ECO:0000313" key="10">
    <source>
        <dbReference type="Proteomes" id="UP000694843"/>
    </source>
</evidence>
<protein>
    <submittedName>
        <fullName evidence="11">Uncharacterized protein LOC108677872</fullName>
    </submittedName>
</protein>
<dbReference type="InterPro" id="IPR001254">
    <property type="entry name" value="Trypsin_dom"/>
</dbReference>
<dbReference type="GO" id="GO:0006508">
    <property type="term" value="P:proteolysis"/>
    <property type="evidence" value="ECO:0007669"/>
    <property type="project" value="UniProtKB-KW"/>
</dbReference>
<keyword evidence="6" id="KW-0720">Serine protease</keyword>
<dbReference type="PROSITE" id="PS00135">
    <property type="entry name" value="TRYPSIN_SER"/>
    <property type="match status" value="1"/>
</dbReference>